<comment type="caution">
    <text evidence="6">The sequence shown here is derived from an EMBL/GenBank/DDBJ whole genome shotgun (WGS) entry which is preliminary data.</text>
</comment>
<keyword evidence="2" id="KW-0805">Transcription regulation</keyword>
<name>A0A7C9RCP9_9HYPH</name>
<evidence type="ECO:0000256" key="3">
    <source>
        <dbReference type="ARBA" id="ARBA00023125"/>
    </source>
</evidence>
<gene>
    <name evidence="6" type="ORF">G6N74_30055</name>
</gene>
<dbReference type="InterPro" id="IPR050950">
    <property type="entry name" value="HTH-type_LysR_regulators"/>
</dbReference>
<keyword evidence="7" id="KW-1185">Reference proteome</keyword>
<protein>
    <submittedName>
        <fullName evidence="6">LysR family transcriptional regulator</fullName>
    </submittedName>
</protein>
<dbReference type="SUPFAM" id="SSF46785">
    <property type="entry name" value="Winged helix' DNA-binding domain"/>
    <property type="match status" value="1"/>
</dbReference>
<dbReference type="PANTHER" id="PTHR30419:SF8">
    <property type="entry name" value="NITROGEN ASSIMILATION TRANSCRIPTIONAL ACTIVATOR-RELATED"/>
    <property type="match status" value="1"/>
</dbReference>
<dbReference type="InterPro" id="IPR000847">
    <property type="entry name" value="LysR_HTH_N"/>
</dbReference>
<dbReference type="AlphaFoldDB" id="A0A7C9RCP9"/>
<keyword evidence="4" id="KW-0804">Transcription</keyword>
<dbReference type="InterPro" id="IPR036390">
    <property type="entry name" value="WH_DNA-bd_sf"/>
</dbReference>
<dbReference type="GO" id="GO:0005829">
    <property type="term" value="C:cytosol"/>
    <property type="evidence" value="ECO:0007669"/>
    <property type="project" value="TreeGrafter"/>
</dbReference>
<dbReference type="Gene3D" id="3.40.190.290">
    <property type="match status" value="1"/>
</dbReference>
<keyword evidence="3" id="KW-0238">DNA-binding</keyword>
<dbReference type="FunFam" id="1.10.10.10:FF:000001">
    <property type="entry name" value="LysR family transcriptional regulator"/>
    <property type="match status" value="1"/>
</dbReference>
<dbReference type="Pfam" id="PF03466">
    <property type="entry name" value="LysR_substrate"/>
    <property type="match status" value="1"/>
</dbReference>
<evidence type="ECO:0000259" key="5">
    <source>
        <dbReference type="PROSITE" id="PS50931"/>
    </source>
</evidence>
<dbReference type="Gene3D" id="1.10.10.10">
    <property type="entry name" value="Winged helix-like DNA-binding domain superfamily/Winged helix DNA-binding domain"/>
    <property type="match status" value="1"/>
</dbReference>
<accession>A0A7C9RCP9</accession>
<evidence type="ECO:0000256" key="4">
    <source>
        <dbReference type="ARBA" id="ARBA00023163"/>
    </source>
</evidence>
<dbReference type="Proteomes" id="UP000481252">
    <property type="component" value="Unassembled WGS sequence"/>
</dbReference>
<dbReference type="RefSeq" id="WP_165121669.1">
    <property type="nucleotide sequence ID" value="NZ_JAAKZG010000034.1"/>
</dbReference>
<dbReference type="InterPro" id="IPR036388">
    <property type="entry name" value="WH-like_DNA-bd_sf"/>
</dbReference>
<dbReference type="PANTHER" id="PTHR30419">
    <property type="entry name" value="HTH-TYPE TRANSCRIPTIONAL REGULATOR YBHD"/>
    <property type="match status" value="1"/>
</dbReference>
<evidence type="ECO:0000313" key="7">
    <source>
        <dbReference type="Proteomes" id="UP000481252"/>
    </source>
</evidence>
<reference evidence="6 7" key="1">
    <citation type="submission" date="2020-02" db="EMBL/GenBank/DDBJ databases">
        <title>Genome sequence of the type strain CGMCC 1.15528 of Mesorhizobium zhangyense.</title>
        <authorList>
            <person name="Gao J."/>
            <person name="Sun J."/>
        </authorList>
    </citation>
    <scope>NUCLEOTIDE SEQUENCE [LARGE SCALE GENOMIC DNA]</scope>
    <source>
        <strain evidence="6 7">CGMCC 1.15528</strain>
    </source>
</reference>
<evidence type="ECO:0000256" key="1">
    <source>
        <dbReference type="ARBA" id="ARBA00009437"/>
    </source>
</evidence>
<dbReference type="Pfam" id="PF00126">
    <property type="entry name" value="HTH_1"/>
    <property type="match status" value="1"/>
</dbReference>
<evidence type="ECO:0000313" key="6">
    <source>
        <dbReference type="EMBL" id="NGN45298.1"/>
    </source>
</evidence>
<feature type="domain" description="HTH lysR-type" evidence="5">
    <location>
        <begin position="13"/>
        <end position="70"/>
    </location>
</feature>
<dbReference type="InterPro" id="IPR005119">
    <property type="entry name" value="LysR_subst-bd"/>
</dbReference>
<dbReference type="GO" id="GO:0003677">
    <property type="term" value="F:DNA binding"/>
    <property type="evidence" value="ECO:0007669"/>
    <property type="project" value="UniProtKB-KW"/>
</dbReference>
<dbReference type="CDD" id="cd05466">
    <property type="entry name" value="PBP2_LTTR_substrate"/>
    <property type="match status" value="1"/>
</dbReference>
<dbReference type="PRINTS" id="PR00039">
    <property type="entry name" value="HTHLYSR"/>
</dbReference>
<organism evidence="6 7">
    <name type="scientific">Mesorhizobium zhangyense</name>
    <dbReference type="NCBI Taxonomy" id="1776730"/>
    <lineage>
        <taxon>Bacteria</taxon>
        <taxon>Pseudomonadati</taxon>
        <taxon>Pseudomonadota</taxon>
        <taxon>Alphaproteobacteria</taxon>
        <taxon>Hyphomicrobiales</taxon>
        <taxon>Phyllobacteriaceae</taxon>
        <taxon>Mesorhizobium</taxon>
    </lineage>
</organism>
<comment type="similarity">
    <text evidence="1">Belongs to the LysR transcriptional regulatory family.</text>
</comment>
<proteinExistence type="inferred from homology"/>
<dbReference type="PROSITE" id="PS50931">
    <property type="entry name" value="HTH_LYSR"/>
    <property type="match status" value="1"/>
</dbReference>
<dbReference type="EMBL" id="JAAKZG010000034">
    <property type="protein sequence ID" value="NGN45298.1"/>
    <property type="molecule type" value="Genomic_DNA"/>
</dbReference>
<dbReference type="GO" id="GO:0003700">
    <property type="term" value="F:DNA-binding transcription factor activity"/>
    <property type="evidence" value="ECO:0007669"/>
    <property type="project" value="InterPro"/>
</dbReference>
<sequence>MIKPRTVHDLAHVNLKLVSTFVCVAEFGSFQATAKAMGRSQSAISMQIKELEAQAGTQLFLRTTRHVELTAAGKMLLDQARASISGLSMTFRHIKEDIDFRRGHVRIACSPTYAAARLPYIIKAFKDAFPGVKVSIGEYKSAEILNALKQDKADFGVGPELSDPEMTFEYGRAEPLLAVVPNEWIQNGEDTGTIALDIVLSHSLVMFYPNTVVHQIISEAAEEKGLAFTVEYYCIQGETLLAFANAGIGIAILTASIADISRVRNCKVLRIIEPELYRHFTMITRKGMTLLPAAKHLYGLISKDITSQPG</sequence>
<evidence type="ECO:0000256" key="2">
    <source>
        <dbReference type="ARBA" id="ARBA00023015"/>
    </source>
</evidence>
<dbReference type="SUPFAM" id="SSF53850">
    <property type="entry name" value="Periplasmic binding protein-like II"/>
    <property type="match status" value="1"/>
</dbReference>